<dbReference type="Proteomes" id="UP001143307">
    <property type="component" value="Unassembled WGS sequence"/>
</dbReference>
<dbReference type="SUPFAM" id="SSF53335">
    <property type="entry name" value="S-adenosyl-L-methionine-dependent methyltransferases"/>
    <property type="match status" value="1"/>
</dbReference>
<comment type="similarity">
    <text evidence="3">Belongs to the class I-like SAM-binding methyltransferase superfamily. CmoB family.</text>
</comment>
<gene>
    <name evidence="3 4" type="primary">cmoB</name>
    <name evidence="4" type="ORF">EYC87_11310</name>
</gene>
<comment type="caution">
    <text evidence="4">The sequence shown here is derived from an EMBL/GenBank/DDBJ whole genome shotgun (WGS) entry which is preliminary data.</text>
</comment>
<name>A0ABT3SW01_9GAMM</name>
<dbReference type="NCBIfam" id="TIGR00452">
    <property type="entry name" value="tRNA 5-methoxyuridine(34)/uridine 5-oxyacetic acid(34) synthase CmoB"/>
    <property type="match status" value="1"/>
</dbReference>
<dbReference type="Gene3D" id="3.40.50.150">
    <property type="entry name" value="Vaccinia Virus protein VP39"/>
    <property type="match status" value="1"/>
</dbReference>
<comment type="function">
    <text evidence="3">Catalyzes carboxymethyl transfer from carboxy-S-adenosyl-L-methionine (Cx-SAM) to 5-hydroxyuridine (ho5U) to form 5-carboxymethoxyuridine (cmo5U) at position 34 in tRNAs.</text>
</comment>
<evidence type="ECO:0000256" key="1">
    <source>
        <dbReference type="ARBA" id="ARBA00022679"/>
    </source>
</evidence>
<dbReference type="PANTHER" id="PTHR43464">
    <property type="entry name" value="METHYLTRANSFERASE"/>
    <property type="match status" value="1"/>
</dbReference>
<feature type="binding site" evidence="3">
    <location>
        <position position="110"/>
    </location>
    <ligand>
        <name>carboxy-S-adenosyl-L-methionine</name>
        <dbReference type="ChEBI" id="CHEBI:134278"/>
    </ligand>
</feature>
<dbReference type="CDD" id="cd02440">
    <property type="entry name" value="AdoMet_MTases"/>
    <property type="match status" value="1"/>
</dbReference>
<dbReference type="Pfam" id="PF08003">
    <property type="entry name" value="Methyltransf_9"/>
    <property type="match status" value="1"/>
</dbReference>
<feature type="binding site" evidence="3">
    <location>
        <begin position="152"/>
        <end position="154"/>
    </location>
    <ligand>
        <name>carboxy-S-adenosyl-L-methionine</name>
        <dbReference type="ChEBI" id="CHEBI:134278"/>
    </ligand>
</feature>
<dbReference type="InterPro" id="IPR027555">
    <property type="entry name" value="Mo5U34_MeTrfas-like"/>
</dbReference>
<protein>
    <recommendedName>
        <fullName evidence="3">tRNA U34 carboxymethyltransferase</fullName>
        <ecNumber evidence="3">2.5.1.-</ecNumber>
    </recommendedName>
</protein>
<feature type="binding site" evidence="3">
    <location>
        <position position="196"/>
    </location>
    <ligand>
        <name>carboxy-S-adenosyl-L-methionine</name>
        <dbReference type="ChEBI" id="CHEBI:134278"/>
    </ligand>
</feature>
<dbReference type="RefSeq" id="WP_279252969.1">
    <property type="nucleotide sequence ID" value="NZ_SHNP01000003.1"/>
</dbReference>
<feature type="binding site" evidence="3">
    <location>
        <position position="105"/>
    </location>
    <ligand>
        <name>carboxy-S-adenosyl-L-methionine</name>
        <dbReference type="ChEBI" id="CHEBI:134278"/>
    </ligand>
</feature>
<evidence type="ECO:0000256" key="3">
    <source>
        <dbReference type="HAMAP-Rule" id="MF_01590"/>
    </source>
</evidence>
<organism evidence="4 5">
    <name type="scientific">Candidatus Seongchinamella marina</name>
    <dbReference type="NCBI Taxonomy" id="2518990"/>
    <lineage>
        <taxon>Bacteria</taxon>
        <taxon>Pseudomonadati</taxon>
        <taxon>Pseudomonadota</taxon>
        <taxon>Gammaproteobacteria</taxon>
        <taxon>Cellvibrionales</taxon>
        <taxon>Halieaceae</taxon>
        <taxon>Seongchinamella</taxon>
    </lineage>
</organism>
<dbReference type="InterPro" id="IPR010017">
    <property type="entry name" value="CmoB"/>
</dbReference>
<proteinExistence type="inferred from homology"/>
<keyword evidence="2 3" id="KW-0819">tRNA processing</keyword>
<evidence type="ECO:0000313" key="5">
    <source>
        <dbReference type="Proteomes" id="UP001143307"/>
    </source>
</evidence>
<dbReference type="PANTHER" id="PTHR43464:SF95">
    <property type="entry name" value="TRNA U34 CARBOXYMETHYLTRANSFERASE"/>
    <property type="match status" value="1"/>
</dbReference>
<accession>A0ABT3SW01</accession>
<feature type="binding site" evidence="3">
    <location>
        <position position="315"/>
    </location>
    <ligand>
        <name>carboxy-S-adenosyl-L-methionine</name>
        <dbReference type="ChEBI" id="CHEBI:134278"/>
    </ligand>
</feature>
<comment type="catalytic activity">
    <reaction evidence="3">
        <text>carboxy-S-adenosyl-L-methionine + 5-hydroxyuridine(34) in tRNA = 5-carboxymethoxyuridine(34) in tRNA + S-adenosyl-L-homocysteine + H(+)</text>
        <dbReference type="Rhea" id="RHEA:52848"/>
        <dbReference type="Rhea" id="RHEA-COMP:13381"/>
        <dbReference type="Rhea" id="RHEA-COMP:13383"/>
        <dbReference type="ChEBI" id="CHEBI:15378"/>
        <dbReference type="ChEBI" id="CHEBI:57856"/>
        <dbReference type="ChEBI" id="CHEBI:134278"/>
        <dbReference type="ChEBI" id="CHEBI:136877"/>
        <dbReference type="ChEBI" id="CHEBI:136879"/>
    </reaction>
</comment>
<evidence type="ECO:0000256" key="2">
    <source>
        <dbReference type="ARBA" id="ARBA00022694"/>
    </source>
</evidence>
<evidence type="ECO:0000313" key="4">
    <source>
        <dbReference type="EMBL" id="MCX2974170.1"/>
    </source>
</evidence>
<feature type="binding site" evidence="3">
    <location>
        <begin position="180"/>
        <end position="181"/>
    </location>
    <ligand>
        <name>carboxy-S-adenosyl-L-methionine</name>
        <dbReference type="ChEBI" id="CHEBI:134278"/>
    </ligand>
</feature>
<reference evidence="4" key="1">
    <citation type="submission" date="2019-02" db="EMBL/GenBank/DDBJ databases">
        <authorList>
            <person name="Li S.-H."/>
        </authorList>
    </citation>
    <scope>NUCLEOTIDE SEQUENCE</scope>
    <source>
        <strain evidence="4">IMCC8485</strain>
    </source>
</reference>
<dbReference type="NCBIfam" id="NF011650">
    <property type="entry name" value="PRK15068.1"/>
    <property type="match status" value="1"/>
</dbReference>
<dbReference type="EC" id="2.5.1.-" evidence="3"/>
<comment type="subunit">
    <text evidence="3">Homotetramer.</text>
</comment>
<dbReference type="EMBL" id="SHNP01000003">
    <property type="protein sequence ID" value="MCX2974170.1"/>
    <property type="molecule type" value="Genomic_DNA"/>
</dbReference>
<keyword evidence="5" id="KW-1185">Reference proteome</keyword>
<dbReference type="HAMAP" id="MF_01590">
    <property type="entry name" value="tRNA_carboxymethyltr_CmoB"/>
    <property type="match status" value="1"/>
</dbReference>
<feature type="binding site" evidence="3">
    <location>
        <position position="200"/>
    </location>
    <ligand>
        <name>carboxy-S-adenosyl-L-methionine</name>
        <dbReference type="ChEBI" id="CHEBI:134278"/>
    </ligand>
</feature>
<keyword evidence="1 3" id="KW-0808">Transferase</keyword>
<feature type="binding site" evidence="3">
    <location>
        <position position="91"/>
    </location>
    <ligand>
        <name>carboxy-S-adenosyl-L-methionine</name>
        <dbReference type="ChEBI" id="CHEBI:134278"/>
    </ligand>
</feature>
<sequence>MDYRPLIEQWQDGDLDRWAQLLPEQLETGLSHKRYGDLARWMDVLNSLPDIVPDQITLDSARVGASCNQPLPSSALESLTQQLMGLHPWRKGPFDLFGVHIDTEWRSDWKWDRLGSGIDSLQSRRVLDVGCGSGYHCWRMAGDGAREVIGIDPTPLFVVQFWALQKYLQQTNVWLLPAGIEQMPDKLNAFDTAFSMGVLYHRRSPMDHLRELRDCLRPGGQLVLETLVIDGKLGDTLVPEGRYARMGNVWFLPSCDTLASWLKKTGFVEPRLVDVGLTSIEEQRSTDWMTFHSLANFLDPQDSSKSIEGHPAPRRAVFTARVPGTWKPLDN</sequence>
<feature type="binding site" evidence="3">
    <location>
        <position position="130"/>
    </location>
    <ligand>
        <name>carboxy-S-adenosyl-L-methionine</name>
        <dbReference type="ChEBI" id="CHEBI:134278"/>
    </ligand>
</feature>
<dbReference type="InterPro" id="IPR029063">
    <property type="entry name" value="SAM-dependent_MTases_sf"/>
</dbReference>